<accession>A0ACB8USF2</accession>
<name>A0ACB8USF2_9EURO</name>
<protein>
    <submittedName>
        <fullName evidence="1">Uncharacterized protein</fullName>
    </submittedName>
</protein>
<reference evidence="1" key="1">
    <citation type="journal article" date="2022" name="bioRxiv">
        <title>Population genetic analysis of Ophidiomyces ophidiicola, the causative agent of snake fungal disease, indicates recent introductions to the USA.</title>
        <authorList>
            <person name="Ladner J.T."/>
            <person name="Palmer J.M."/>
            <person name="Ettinger C.L."/>
            <person name="Stajich J.E."/>
            <person name="Farrell T.M."/>
            <person name="Glorioso B.M."/>
            <person name="Lawson B."/>
            <person name="Price S.J."/>
            <person name="Stengle A.G."/>
            <person name="Grear D.A."/>
            <person name="Lorch J.M."/>
        </authorList>
    </citation>
    <scope>NUCLEOTIDE SEQUENCE</scope>
    <source>
        <strain evidence="1">NWHC 24266-5</strain>
    </source>
</reference>
<dbReference type="EMBL" id="JALBCA010000077">
    <property type="protein sequence ID" value="KAI2384195.1"/>
    <property type="molecule type" value="Genomic_DNA"/>
</dbReference>
<gene>
    <name evidence="1" type="ORF">LOY88_004798</name>
</gene>
<sequence>MAAPGLDKVHFFDLTSATPGNPHRSLFAIDANTYPRVGPNKSWSPNTLRTRLVLNFKRIPYTQTYLPFPAVAPVLRALRLPPLPNGPMPYTLPAILHAPSIPAAPTTHALNDSWPIALHLERAFPAPGYPSIFPTPASYPLAVAVQNIIINALYGGVSLHIPKVLNCLEPECAEYFDRVRSIRFSTPSLAALAAQGPELDRVWADLEKEFGLLAEMLRGVDGVDKKSGPFFEGDQPGYADLLLAAWFGWYYRMDRADFERLMDIEKNGEFRSLWEACRPWIEGQGENIDFPVPKGMDTDLEPVMFKS</sequence>
<comment type="caution">
    <text evidence="1">The sequence shown here is derived from an EMBL/GenBank/DDBJ whole genome shotgun (WGS) entry which is preliminary data.</text>
</comment>
<proteinExistence type="predicted"/>
<organism evidence="1">
    <name type="scientific">Ophidiomyces ophidiicola</name>
    <dbReference type="NCBI Taxonomy" id="1387563"/>
    <lineage>
        <taxon>Eukaryota</taxon>
        <taxon>Fungi</taxon>
        <taxon>Dikarya</taxon>
        <taxon>Ascomycota</taxon>
        <taxon>Pezizomycotina</taxon>
        <taxon>Eurotiomycetes</taxon>
        <taxon>Eurotiomycetidae</taxon>
        <taxon>Onygenales</taxon>
        <taxon>Onygenaceae</taxon>
        <taxon>Ophidiomyces</taxon>
    </lineage>
</organism>
<evidence type="ECO:0000313" key="1">
    <source>
        <dbReference type="EMBL" id="KAI2384195.1"/>
    </source>
</evidence>